<dbReference type="PANTHER" id="PTHR33678:SF2">
    <property type="match status" value="1"/>
</dbReference>
<dbReference type="AlphaFoldDB" id="A0A9D7HK16"/>
<dbReference type="NCBIfam" id="NF033517">
    <property type="entry name" value="transpos_IS66"/>
    <property type="match status" value="1"/>
</dbReference>
<proteinExistence type="predicted"/>
<sequence>MKRPEFVNATQAQLDELLAQAKTTFSAEQYELLEGVLGTFVYVMQALQNAKTSIKRFRQMLFGARTERKAKVFKDHGERAAGEPPSAETGNAAKPSPPSAGHGRNGAQAYCGCPVVEVKVADLQPGDPCPECTEGKVYDSPPRILVKVLGQPPLAATLYKLRQLRCRLCDARFTASLPEGVSLPKYDPSCASMLALLRYGSGMPFYRLEGLQASLNVPLSDATQWDVVAKAVPGPRAAFNELIRQGAQAPLLHSDDTHAQILSLRATRSQLEAAGQSPSAKAINTSGIVAVLPEARKVVLFFTGHQHAGQNLADVLAQRARDLAPPTQMSDALACNFAGEFKTIVGKCLAHGRRKVLELVEDFPQPCRTVIEVLAKVYTVDAHCRDEKMSAEQRLLHHQAHSAEPLQGLHRWMTNQFEQHLVEPNSSLGQALRYLLKHCSGLTLFLRQAGAPLDNNLCERVLKRVILHRKNSMFYKTSKGAEVGDIYMSLIHTCELCGVNPFEYLQALQIHAQNVLTRAALWLPWNYREQLARAA</sequence>
<organism evidence="3 4">
    <name type="scientific">Candidatus Methylophosphatis roskildensis</name>
    <dbReference type="NCBI Taxonomy" id="2899263"/>
    <lineage>
        <taxon>Bacteria</taxon>
        <taxon>Pseudomonadati</taxon>
        <taxon>Pseudomonadota</taxon>
        <taxon>Betaproteobacteria</taxon>
        <taxon>Nitrosomonadales</taxon>
        <taxon>Sterolibacteriaceae</taxon>
        <taxon>Candidatus Methylophosphatis</taxon>
    </lineage>
</organism>
<evidence type="ECO:0000313" key="4">
    <source>
        <dbReference type="Proteomes" id="UP000807785"/>
    </source>
</evidence>
<dbReference type="InterPro" id="IPR004291">
    <property type="entry name" value="Transposase_IS66_central"/>
</dbReference>
<evidence type="ECO:0000259" key="2">
    <source>
        <dbReference type="Pfam" id="PF03050"/>
    </source>
</evidence>
<gene>
    <name evidence="3" type="ORF">IPH26_00315</name>
</gene>
<feature type="region of interest" description="Disordered" evidence="1">
    <location>
        <begin position="72"/>
        <end position="103"/>
    </location>
</feature>
<feature type="compositionally biased region" description="Basic and acidic residues" evidence="1">
    <location>
        <begin position="72"/>
        <end position="81"/>
    </location>
</feature>
<protein>
    <submittedName>
        <fullName evidence="3">IS66 family transposase</fullName>
    </submittedName>
</protein>
<dbReference type="Pfam" id="PF03050">
    <property type="entry name" value="DDE_Tnp_IS66"/>
    <property type="match status" value="1"/>
</dbReference>
<dbReference type="EMBL" id="JADJEV010000001">
    <property type="protein sequence ID" value="MBK6971454.1"/>
    <property type="molecule type" value="Genomic_DNA"/>
</dbReference>
<accession>A0A9D7HK16</accession>
<feature type="domain" description="Transposase IS66 central" evidence="2">
    <location>
        <begin position="186"/>
        <end position="482"/>
    </location>
</feature>
<comment type="caution">
    <text evidence="3">The sequence shown here is derived from an EMBL/GenBank/DDBJ whole genome shotgun (WGS) entry which is preliminary data.</text>
</comment>
<evidence type="ECO:0000313" key="3">
    <source>
        <dbReference type="EMBL" id="MBK6971454.1"/>
    </source>
</evidence>
<reference evidence="4" key="1">
    <citation type="journal article" date="2021" name="Nat. Commun.">
        <title>Connecting structure to function with the recovery of over 1000 high-quality metagenome-assembled genomes from activated sludge using long-read sequencing.</title>
        <authorList>
            <person name="Singleton C.M."/>
            <person name="Petriglieri F."/>
            <person name="Kristensen J.M."/>
            <person name="Kirkegaard R.H."/>
            <person name="Michaelsen T.Y."/>
            <person name="Andersen M.H."/>
            <person name="Kondrotaite Z."/>
            <person name="Karst S.M."/>
            <person name="Dueholm M.S."/>
            <person name="Nielsen P.H."/>
            <person name="Albertsen M."/>
        </authorList>
    </citation>
    <scope>NUCLEOTIDE SEQUENCE [LARGE SCALE GENOMIC DNA]</scope>
</reference>
<dbReference type="InterPro" id="IPR052344">
    <property type="entry name" value="Transposase-related"/>
</dbReference>
<dbReference type="PANTHER" id="PTHR33678">
    <property type="entry name" value="BLL1576 PROTEIN"/>
    <property type="match status" value="1"/>
</dbReference>
<name>A0A9D7HK16_9PROT</name>
<dbReference type="Proteomes" id="UP000807785">
    <property type="component" value="Unassembled WGS sequence"/>
</dbReference>
<evidence type="ECO:0000256" key="1">
    <source>
        <dbReference type="SAM" id="MobiDB-lite"/>
    </source>
</evidence>